<proteinExistence type="inferred from homology"/>
<dbReference type="EMBL" id="CP098736">
    <property type="protein sequence ID" value="USE81486.1"/>
    <property type="molecule type" value="Genomic_DNA"/>
</dbReference>
<dbReference type="InterPro" id="IPR002634">
    <property type="entry name" value="BolA"/>
</dbReference>
<dbReference type="InterPro" id="IPR036065">
    <property type="entry name" value="BolA-like_sf"/>
</dbReference>
<evidence type="ECO:0000256" key="1">
    <source>
        <dbReference type="RuleBase" id="RU003860"/>
    </source>
</evidence>
<dbReference type="PIRSF" id="PIRSF003113">
    <property type="entry name" value="BolA"/>
    <property type="match status" value="1"/>
</dbReference>
<accession>A0ABY4VZY3</accession>
<protein>
    <submittedName>
        <fullName evidence="3">BolA family transcriptional regulator</fullName>
    </submittedName>
</protein>
<evidence type="ECO:0000313" key="4">
    <source>
        <dbReference type="Proteomes" id="UP001056648"/>
    </source>
</evidence>
<sequence length="109" mass="11529">MNDVSSSLRPDSAANSPAGDTAAQIDALLRAELAPSQLTVRDDSALHAGHPGAASGGGHYHVTIVSERFAGASRVARHRMVYDALRSLFPMRIHALAVSAFTEQEYSAQ</sequence>
<dbReference type="PANTHER" id="PTHR46230:SF7">
    <property type="entry name" value="BOLA-LIKE PROTEIN 1"/>
    <property type="match status" value="1"/>
</dbReference>
<comment type="similarity">
    <text evidence="1">Belongs to the BolA/IbaG family.</text>
</comment>
<dbReference type="PANTHER" id="PTHR46230">
    <property type="match status" value="1"/>
</dbReference>
<dbReference type="Pfam" id="PF01722">
    <property type="entry name" value="BolA"/>
    <property type="match status" value="1"/>
</dbReference>
<dbReference type="RefSeq" id="WP_244959460.1">
    <property type="nucleotide sequence ID" value="NZ_CP054626.1"/>
</dbReference>
<dbReference type="SUPFAM" id="SSF82657">
    <property type="entry name" value="BolA-like"/>
    <property type="match status" value="1"/>
</dbReference>
<feature type="compositionally biased region" description="Polar residues" evidence="2">
    <location>
        <begin position="1"/>
        <end position="15"/>
    </location>
</feature>
<gene>
    <name evidence="3" type="ORF">NDR89_17555</name>
</gene>
<dbReference type="Proteomes" id="UP001056648">
    <property type="component" value="Chromosome 2"/>
</dbReference>
<reference evidence="3" key="1">
    <citation type="submission" date="2022-06" db="EMBL/GenBank/DDBJ databases">
        <title>Complete genome sequence and characterization of Cupriavidus gilardii QJ1 isolated from contaminating cells.</title>
        <authorList>
            <person name="Qi J."/>
        </authorList>
    </citation>
    <scope>NUCLEOTIDE SEQUENCE</scope>
    <source>
        <strain evidence="3">QJ1</strain>
    </source>
</reference>
<name>A0ABY4VZY3_9BURK</name>
<organism evidence="3 4">
    <name type="scientific">Cupriavidus gilardii</name>
    <dbReference type="NCBI Taxonomy" id="82541"/>
    <lineage>
        <taxon>Bacteria</taxon>
        <taxon>Pseudomonadati</taxon>
        <taxon>Pseudomonadota</taxon>
        <taxon>Betaproteobacteria</taxon>
        <taxon>Burkholderiales</taxon>
        <taxon>Burkholderiaceae</taxon>
        <taxon>Cupriavidus</taxon>
    </lineage>
</organism>
<evidence type="ECO:0000256" key="2">
    <source>
        <dbReference type="SAM" id="MobiDB-lite"/>
    </source>
</evidence>
<feature type="region of interest" description="Disordered" evidence="2">
    <location>
        <begin position="1"/>
        <end position="20"/>
    </location>
</feature>
<dbReference type="GeneID" id="70690227"/>
<dbReference type="Gene3D" id="3.10.20.90">
    <property type="entry name" value="Phosphatidylinositol 3-kinase Catalytic Subunit, Chain A, domain 1"/>
    <property type="match status" value="1"/>
</dbReference>
<evidence type="ECO:0000313" key="3">
    <source>
        <dbReference type="EMBL" id="USE81486.1"/>
    </source>
</evidence>
<keyword evidence="4" id="KW-1185">Reference proteome</keyword>